<accession>A0A2P5DCV8</accession>
<dbReference type="Proteomes" id="UP000237105">
    <property type="component" value="Unassembled WGS sequence"/>
</dbReference>
<evidence type="ECO:0000313" key="2">
    <source>
        <dbReference type="Proteomes" id="UP000237105"/>
    </source>
</evidence>
<keyword evidence="2" id="KW-1185">Reference proteome</keyword>
<comment type="caution">
    <text evidence="1">The sequence shown here is derived from an EMBL/GenBank/DDBJ whole genome shotgun (WGS) entry which is preliminary data.</text>
</comment>
<name>A0A2P5DCV8_PARAD</name>
<dbReference type="EMBL" id="JXTB01000046">
    <property type="protein sequence ID" value="PON71090.1"/>
    <property type="molecule type" value="Genomic_DNA"/>
</dbReference>
<sequence>MNERSSLPQLKFLGTVFPQYWICLMQWLTAQARKLRACTCLPAGSAPPCTQLDSAPLFAIDIATTSTASIPANDRTRALILVFN</sequence>
<proteinExistence type="predicted"/>
<gene>
    <name evidence="1" type="ORF">PanWU01x14_075290</name>
</gene>
<dbReference type="AlphaFoldDB" id="A0A2P5DCV8"/>
<organism evidence="1 2">
    <name type="scientific">Parasponia andersonii</name>
    <name type="common">Sponia andersonii</name>
    <dbReference type="NCBI Taxonomy" id="3476"/>
    <lineage>
        <taxon>Eukaryota</taxon>
        <taxon>Viridiplantae</taxon>
        <taxon>Streptophyta</taxon>
        <taxon>Embryophyta</taxon>
        <taxon>Tracheophyta</taxon>
        <taxon>Spermatophyta</taxon>
        <taxon>Magnoliopsida</taxon>
        <taxon>eudicotyledons</taxon>
        <taxon>Gunneridae</taxon>
        <taxon>Pentapetalae</taxon>
        <taxon>rosids</taxon>
        <taxon>fabids</taxon>
        <taxon>Rosales</taxon>
        <taxon>Cannabaceae</taxon>
        <taxon>Parasponia</taxon>
    </lineage>
</organism>
<reference evidence="2" key="1">
    <citation type="submission" date="2016-06" db="EMBL/GenBank/DDBJ databases">
        <title>Parallel loss of symbiosis genes in relatives of nitrogen-fixing non-legume Parasponia.</title>
        <authorList>
            <person name="Van Velzen R."/>
            <person name="Holmer R."/>
            <person name="Bu F."/>
            <person name="Rutten L."/>
            <person name="Van Zeijl A."/>
            <person name="Liu W."/>
            <person name="Santuari L."/>
            <person name="Cao Q."/>
            <person name="Sharma T."/>
            <person name="Shen D."/>
            <person name="Roswanjaya Y."/>
            <person name="Wardhani T."/>
            <person name="Kalhor M.S."/>
            <person name="Jansen J."/>
            <person name="Van den Hoogen J."/>
            <person name="Gungor B."/>
            <person name="Hartog M."/>
            <person name="Hontelez J."/>
            <person name="Verver J."/>
            <person name="Yang W.-C."/>
            <person name="Schijlen E."/>
            <person name="Repin R."/>
            <person name="Schilthuizen M."/>
            <person name="Schranz E."/>
            <person name="Heidstra R."/>
            <person name="Miyata K."/>
            <person name="Fedorova E."/>
            <person name="Kohlen W."/>
            <person name="Bisseling T."/>
            <person name="Smit S."/>
            <person name="Geurts R."/>
        </authorList>
    </citation>
    <scope>NUCLEOTIDE SEQUENCE [LARGE SCALE GENOMIC DNA]</scope>
    <source>
        <strain evidence="2">cv. WU1-14</strain>
    </source>
</reference>
<protein>
    <submittedName>
        <fullName evidence="1">Uncharacterized protein</fullName>
    </submittedName>
</protein>
<evidence type="ECO:0000313" key="1">
    <source>
        <dbReference type="EMBL" id="PON71090.1"/>
    </source>
</evidence>